<dbReference type="EMBL" id="BNJK01000001">
    <property type="protein sequence ID" value="GHO96214.1"/>
    <property type="molecule type" value="Genomic_DNA"/>
</dbReference>
<dbReference type="AlphaFoldDB" id="A0A8J3IQQ9"/>
<evidence type="ECO:0000256" key="1">
    <source>
        <dbReference type="SAM" id="Phobius"/>
    </source>
</evidence>
<evidence type="ECO:0000313" key="3">
    <source>
        <dbReference type="Proteomes" id="UP000597444"/>
    </source>
</evidence>
<evidence type="ECO:0000313" key="2">
    <source>
        <dbReference type="EMBL" id="GHO96214.1"/>
    </source>
</evidence>
<keyword evidence="1" id="KW-1133">Transmembrane helix</keyword>
<keyword evidence="3" id="KW-1185">Reference proteome</keyword>
<keyword evidence="1" id="KW-0472">Membrane</keyword>
<sequence length="69" mass="8183">MQVYAVPPASSLWRGKLHYHLFVWYIYYIIALKSITRLFTHLSILEHHSVCGSPFARCHVLYLHITHVF</sequence>
<feature type="transmembrane region" description="Helical" evidence="1">
    <location>
        <begin position="17"/>
        <end position="35"/>
    </location>
</feature>
<dbReference type="Proteomes" id="UP000597444">
    <property type="component" value="Unassembled WGS sequence"/>
</dbReference>
<keyword evidence="1" id="KW-0812">Transmembrane</keyword>
<reference evidence="2" key="1">
    <citation type="submission" date="2020-10" db="EMBL/GenBank/DDBJ databases">
        <title>Taxonomic study of unclassified bacteria belonging to the class Ktedonobacteria.</title>
        <authorList>
            <person name="Yabe S."/>
            <person name="Wang C.M."/>
            <person name="Zheng Y."/>
            <person name="Sakai Y."/>
            <person name="Cavaletti L."/>
            <person name="Monciardini P."/>
            <person name="Donadio S."/>
        </authorList>
    </citation>
    <scope>NUCLEOTIDE SEQUENCE</scope>
    <source>
        <strain evidence="2">ID150040</strain>
    </source>
</reference>
<comment type="caution">
    <text evidence="2">The sequence shown here is derived from an EMBL/GenBank/DDBJ whole genome shotgun (WGS) entry which is preliminary data.</text>
</comment>
<accession>A0A8J3IQQ9</accession>
<name>A0A8J3IQQ9_9CHLR</name>
<proteinExistence type="predicted"/>
<gene>
    <name evidence="2" type="ORF">KSF_062620</name>
</gene>
<organism evidence="2 3">
    <name type="scientific">Reticulibacter mediterranei</name>
    <dbReference type="NCBI Taxonomy" id="2778369"/>
    <lineage>
        <taxon>Bacteria</taxon>
        <taxon>Bacillati</taxon>
        <taxon>Chloroflexota</taxon>
        <taxon>Ktedonobacteria</taxon>
        <taxon>Ktedonobacterales</taxon>
        <taxon>Reticulibacteraceae</taxon>
        <taxon>Reticulibacter</taxon>
    </lineage>
</organism>
<protein>
    <submittedName>
        <fullName evidence="2">Uncharacterized protein</fullName>
    </submittedName>
</protein>